<dbReference type="Gene3D" id="3.40.800.10">
    <property type="entry name" value="Ureohydrolase domain"/>
    <property type="match status" value="1"/>
</dbReference>
<dbReference type="Proteomes" id="UP000718564">
    <property type="component" value="Unassembled WGS sequence"/>
</dbReference>
<dbReference type="Pfam" id="PF00491">
    <property type="entry name" value="Arginase"/>
    <property type="match status" value="1"/>
</dbReference>
<dbReference type="PRINTS" id="PR00116">
    <property type="entry name" value="ARGINASE"/>
</dbReference>
<evidence type="ECO:0000256" key="2">
    <source>
        <dbReference type="ARBA" id="ARBA00022801"/>
    </source>
</evidence>
<dbReference type="PANTHER" id="PTHR11358">
    <property type="entry name" value="ARGINASE/AGMATINASE"/>
    <property type="match status" value="1"/>
</dbReference>
<keyword evidence="2" id="KW-0378">Hydrolase</keyword>
<keyword evidence="5" id="KW-1185">Reference proteome</keyword>
<protein>
    <submittedName>
        <fullName evidence="4">Agmatinase</fullName>
    </submittedName>
</protein>
<dbReference type="CDD" id="cd11593">
    <property type="entry name" value="Agmatinase-like_2"/>
    <property type="match status" value="1"/>
</dbReference>
<dbReference type="EMBL" id="QMEB01000071">
    <property type="protein sequence ID" value="NMG20009.1"/>
    <property type="molecule type" value="Genomic_DNA"/>
</dbReference>
<comment type="caution">
    <text evidence="4">The sequence shown here is derived from an EMBL/GenBank/DDBJ whole genome shotgun (WGS) entry which is preliminary data.</text>
</comment>
<dbReference type="PIRSF" id="PIRSF036979">
    <property type="entry name" value="Arginase"/>
    <property type="match status" value="1"/>
</dbReference>
<dbReference type="SUPFAM" id="SSF52768">
    <property type="entry name" value="Arginase/deacetylase"/>
    <property type="match status" value="1"/>
</dbReference>
<evidence type="ECO:0000256" key="1">
    <source>
        <dbReference type="ARBA" id="ARBA00022723"/>
    </source>
</evidence>
<evidence type="ECO:0000313" key="5">
    <source>
        <dbReference type="Proteomes" id="UP000718564"/>
    </source>
</evidence>
<name>A0ABX1P6J4_9CYAN</name>
<keyword evidence="1" id="KW-0479">Metal-binding</keyword>
<dbReference type="InterPro" id="IPR006035">
    <property type="entry name" value="Ureohydrolase"/>
</dbReference>
<dbReference type="RefSeq" id="WP_169155273.1">
    <property type="nucleotide sequence ID" value="NZ_CAWPJE010000048.1"/>
</dbReference>
<reference evidence="4 5" key="1">
    <citation type="submission" date="2018-06" db="EMBL/GenBank/DDBJ databases">
        <title>Comparative genomics of Brasilonema spp. strains.</title>
        <authorList>
            <person name="Alvarenga D.O."/>
            <person name="Fiore M.F."/>
            <person name="Varani A.M."/>
        </authorList>
    </citation>
    <scope>NUCLEOTIDE SEQUENCE [LARGE SCALE GENOMIC DNA]</scope>
    <source>
        <strain evidence="4 5">SPC951</strain>
    </source>
</reference>
<evidence type="ECO:0000256" key="3">
    <source>
        <dbReference type="PROSITE-ProRule" id="PRU00742"/>
    </source>
</evidence>
<proteinExistence type="inferred from homology"/>
<gene>
    <name evidence="4" type="ORF">DP116_11285</name>
</gene>
<dbReference type="PROSITE" id="PS51409">
    <property type="entry name" value="ARGINASE_2"/>
    <property type="match status" value="1"/>
</dbReference>
<organism evidence="4 5">
    <name type="scientific">Brasilonema bromeliae SPC951</name>
    <dbReference type="NCBI Taxonomy" id="385972"/>
    <lineage>
        <taxon>Bacteria</taxon>
        <taxon>Bacillati</taxon>
        <taxon>Cyanobacteriota</taxon>
        <taxon>Cyanophyceae</taxon>
        <taxon>Nostocales</taxon>
        <taxon>Scytonemataceae</taxon>
        <taxon>Brasilonema</taxon>
        <taxon>Bromeliae group (in: Brasilonema)</taxon>
    </lineage>
</organism>
<evidence type="ECO:0000313" key="4">
    <source>
        <dbReference type="EMBL" id="NMG20009.1"/>
    </source>
</evidence>
<dbReference type="InterPro" id="IPR023696">
    <property type="entry name" value="Ureohydrolase_dom_sf"/>
</dbReference>
<dbReference type="PANTHER" id="PTHR11358:SF26">
    <property type="entry name" value="GUANIDINO ACID HYDROLASE, MITOCHONDRIAL"/>
    <property type="match status" value="1"/>
</dbReference>
<comment type="similarity">
    <text evidence="3">Belongs to the arginase family.</text>
</comment>
<accession>A0ABX1P6J4</accession>
<sequence>MSHQLQEYNPSGIGQINGNLFALPFDYESANLIIFGVPWEVTVSYGAGTANGPQRVLDASPQLDLFDFDNPDGWKQGIFMVEIPQDILEKNEYYRTLAAKIIERLEQGKPLTNTPDLTAVLAEINQACQQVNQWLFEQSKQAIEKGKRVAVIGGDHSSPLGYFQALAASYANYGILHIDAHADLRDAYEGFEFSHASIMFNAMKLPQISKLVQVGLRDICHDEVQMINQSHGRIVAYYDPAMKQKLYSGTTWMDLCREIISHLPEYVYISFDVDGLDPKYCSSTGTPVPGGLELEQAFCLFRELINSGRKIIGFDLCEVGDAEWDGNVGARIVYKLANLIDLSQRRSSAFIQD</sequence>